<feature type="compositionally biased region" description="Low complexity" evidence="7">
    <location>
        <begin position="237"/>
        <end position="247"/>
    </location>
</feature>
<protein>
    <recommendedName>
        <fullName evidence="4 5">Small ribosomal subunit protein uS2</fullName>
    </recommendedName>
</protein>
<dbReference type="InterPro" id="IPR005706">
    <property type="entry name" value="Ribosomal_uS2_bac/mit/plastid"/>
</dbReference>
<dbReference type="InterPro" id="IPR023591">
    <property type="entry name" value="Ribosomal_uS2_flav_dom_sf"/>
</dbReference>
<evidence type="ECO:0000256" key="4">
    <source>
        <dbReference type="ARBA" id="ARBA00035256"/>
    </source>
</evidence>
<dbReference type="PROSITE" id="PS00963">
    <property type="entry name" value="RIBOSOMAL_S2_2"/>
    <property type="match status" value="1"/>
</dbReference>
<evidence type="ECO:0000313" key="8">
    <source>
        <dbReference type="EMBL" id="MDT0631529.1"/>
    </source>
</evidence>
<evidence type="ECO:0000313" key="9">
    <source>
        <dbReference type="Proteomes" id="UP001267426"/>
    </source>
</evidence>
<dbReference type="PRINTS" id="PR00395">
    <property type="entry name" value="RIBOSOMALS2"/>
</dbReference>
<comment type="caution">
    <text evidence="8">The sequence shown here is derived from an EMBL/GenBank/DDBJ whole genome shotgun (WGS) entry which is preliminary data.</text>
</comment>
<dbReference type="SUPFAM" id="SSF52313">
    <property type="entry name" value="Ribosomal protein S2"/>
    <property type="match status" value="1"/>
</dbReference>
<keyword evidence="9" id="KW-1185">Reference proteome</keyword>
<evidence type="ECO:0000256" key="6">
    <source>
        <dbReference type="RuleBase" id="RU003631"/>
    </source>
</evidence>
<evidence type="ECO:0000256" key="7">
    <source>
        <dbReference type="SAM" id="MobiDB-lite"/>
    </source>
</evidence>
<evidence type="ECO:0000256" key="5">
    <source>
        <dbReference type="HAMAP-Rule" id="MF_00291"/>
    </source>
</evidence>
<dbReference type="CDD" id="cd01425">
    <property type="entry name" value="RPS2"/>
    <property type="match status" value="1"/>
</dbReference>
<evidence type="ECO:0000256" key="2">
    <source>
        <dbReference type="ARBA" id="ARBA00022980"/>
    </source>
</evidence>
<dbReference type="InterPro" id="IPR018130">
    <property type="entry name" value="Ribosomal_uS2_CS"/>
</dbReference>
<dbReference type="EMBL" id="JAVRHT010000013">
    <property type="protein sequence ID" value="MDT0631529.1"/>
    <property type="molecule type" value="Genomic_DNA"/>
</dbReference>
<dbReference type="HAMAP" id="MF_00291_B">
    <property type="entry name" value="Ribosomal_uS2_B"/>
    <property type="match status" value="1"/>
</dbReference>
<dbReference type="NCBIfam" id="TIGR01011">
    <property type="entry name" value="rpsB_bact"/>
    <property type="match status" value="1"/>
</dbReference>
<dbReference type="PANTHER" id="PTHR12534:SF0">
    <property type="entry name" value="SMALL RIBOSOMAL SUBUNIT PROTEIN US2M"/>
    <property type="match status" value="1"/>
</dbReference>
<dbReference type="PROSITE" id="PS00962">
    <property type="entry name" value="RIBOSOMAL_S2_1"/>
    <property type="match status" value="1"/>
</dbReference>
<dbReference type="Pfam" id="PF00318">
    <property type="entry name" value="Ribosomal_S2"/>
    <property type="match status" value="1"/>
</dbReference>
<gene>
    <name evidence="5 8" type="primary">rpsB</name>
    <name evidence="8" type="ORF">RM540_07165</name>
</gene>
<dbReference type="Gene3D" id="3.40.50.10490">
    <property type="entry name" value="Glucose-6-phosphate isomerase like protein, domain 1"/>
    <property type="match status" value="1"/>
</dbReference>
<evidence type="ECO:0000256" key="1">
    <source>
        <dbReference type="ARBA" id="ARBA00006242"/>
    </source>
</evidence>
<proteinExistence type="inferred from homology"/>
<dbReference type="RefSeq" id="WP_311662872.1">
    <property type="nucleotide sequence ID" value="NZ_JAVRHT010000013.1"/>
</dbReference>
<evidence type="ECO:0000256" key="3">
    <source>
        <dbReference type="ARBA" id="ARBA00023274"/>
    </source>
</evidence>
<comment type="similarity">
    <text evidence="1 5 6">Belongs to the universal ribosomal protein uS2 family.</text>
</comment>
<reference evidence="8 9" key="1">
    <citation type="submission" date="2023-09" db="EMBL/GenBank/DDBJ databases">
        <authorList>
            <person name="Rey-Velasco X."/>
        </authorList>
    </citation>
    <scope>NUCLEOTIDE SEQUENCE [LARGE SCALE GENOMIC DNA]</scope>
    <source>
        <strain evidence="8 9">F394</strain>
    </source>
</reference>
<name>A0ABU3BQG0_9BACT</name>
<organism evidence="8 9">
    <name type="scientific">Rubrivirga litoralis</name>
    <dbReference type="NCBI Taxonomy" id="3075598"/>
    <lineage>
        <taxon>Bacteria</taxon>
        <taxon>Pseudomonadati</taxon>
        <taxon>Rhodothermota</taxon>
        <taxon>Rhodothermia</taxon>
        <taxon>Rhodothermales</taxon>
        <taxon>Rubricoccaceae</taxon>
        <taxon>Rubrivirga</taxon>
    </lineage>
</organism>
<keyword evidence="2 5" id="KW-0689">Ribosomal protein</keyword>
<dbReference type="GO" id="GO:0005840">
    <property type="term" value="C:ribosome"/>
    <property type="evidence" value="ECO:0007669"/>
    <property type="project" value="UniProtKB-KW"/>
</dbReference>
<dbReference type="InterPro" id="IPR001865">
    <property type="entry name" value="Ribosomal_uS2"/>
</dbReference>
<sequence>MARLPIEDLLRAGAHFGHLTSRWNPKMAPYIFMERNGIHILDLKQTQTLLDQAAEAAARFASQGRNILFIGTKKQAQNVVREEAERCGMPYAVDRWLGGMLTNFQTIRGSLRRMETLRREEADGSVAGLKKKERLMRSRELEKLERVLGGISDMNKVPGALFVVDVKREHIAVDEARKLGIPVIALVDSNVDPDLVDFPIPANDDAMKSVALFTRVIADAIIEGRQSGLAKREEAAAEAATRAAQAEETAKKGDDETEGTEEVVTLADAETDNS</sequence>
<accession>A0ABU3BQG0</accession>
<dbReference type="Gene3D" id="1.10.287.610">
    <property type="entry name" value="Helix hairpin bin"/>
    <property type="match status" value="1"/>
</dbReference>
<feature type="region of interest" description="Disordered" evidence="7">
    <location>
        <begin position="232"/>
        <end position="274"/>
    </location>
</feature>
<keyword evidence="3 5" id="KW-0687">Ribonucleoprotein</keyword>
<dbReference type="Proteomes" id="UP001267426">
    <property type="component" value="Unassembled WGS sequence"/>
</dbReference>
<dbReference type="PANTHER" id="PTHR12534">
    <property type="entry name" value="30S RIBOSOMAL PROTEIN S2 PROKARYOTIC AND ORGANELLAR"/>
    <property type="match status" value="1"/>
</dbReference>